<keyword evidence="2" id="KW-1185">Reference proteome</keyword>
<dbReference type="AlphaFoldDB" id="J0L3L5"/>
<dbReference type="Proteomes" id="UP000050898">
    <property type="component" value="Unassembled WGS sequence"/>
</dbReference>
<comment type="caution">
    <text evidence="1">The sequence shown here is derived from an EMBL/GenBank/DDBJ whole genome shotgun (WGS) entry which is preliminary data.</text>
</comment>
<reference evidence="1 2" key="1">
    <citation type="journal article" date="2015" name="Genome Announc.">
        <title>Expanding the biotechnology potential of lactobacilli through comparative genomics of 213 strains and associated genera.</title>
        <authorList>
            <person name="Sun Z."/>
            <person name="Harris H.M."/>
            <person name="McCann A."/>
            <person name="Guo C."/>
            <person name="Argimon S."/>
            <person name="Zhang W."/>
            <person name="Yang X."/>
            <person name="Jeffery I.B."/>
            <person name="Cooney J.C."/>
            <person name="Kagawa T.F."/>
            <person name="Liu W."/>
            <person name="Song Y."/>
            <person name="Salvetti E."/>
            <person name="Wrobel A."/>
            <person name="Rasinkangas P."/>
            <person name="Parkhill J."/>
            <person name="Rea M.C."/>
            <person name="O'Sullivan O."/>
            <person name="Ritari J."/>
            <person name="Douillard F.P."/>
            <person name="Paul Ross R."/>
            <person name="Yang R."/>
            <person name="Briner A.E."/>
            <person name="Felis G.E."/>
            <person name="de Vos W.M."/>
            <person name="Barrangou R."/>
            <person name="Klaenhammer T.R."/>
            <person name="Caufield P.W."/>
            <person name="Cui Y."/>
            <person name="Zhang H."/>
            <person name="O'Toole P.W."/>
        </authorList>
    </citation>
    <scope>NUCLEOTIDE SEQUENCE [LARGE SCALE GENOMIC DNA]</scope>
    <source>
        <strain evidence="1 2">DSM 20444</strain>
    </source>
</reference>
<gene>
    <name evidence="1" type="ORF">FD00_GL002092</name>
</gene>
<dbReference type="PATRIC" id="fig|1046596.6.peg.2195"/>
<name>J0L3L5_9LACO</name>
<evidence type="ECO:0000313" key="1">
    <source>
        <dbReference type="EMBL" id="KRN10849.1"/>
    </source>
</evidence>
<dbReference type="OrthoDB" id="2248172at2"/>
<evidence type="ECO:0000313" key="2">
    <source>
        <dbReference type="Proteomes" id="UP000050898"/>
    </source>
</evidence>
<dbReference type="EMBL" id="AYYH01000006">
    <property type="protein sequence ID" value="KRN10849.1"/>
    <property type="molecule type" value="Genomic_DNA"/>
</dbReference>
<protein>
    <submittedName>
        <fullName evidence="1">Uncharacterized protein</fullName>
    </submittedName>
</protein>
<organism evidence="1 2">
    <name type="scientific">Liquorilactobacillus mali KCTC 3596 = DSM 20444</name>
    <dbReference type="NCBI Taxonomy" id="1046596"/>
    <lineage>
        <taxon>Bacteria</taxon>
        <taxon>Bacillati</taxon>
        <taxon>Bacillota</taxon>
        <taxon>Bacilli</taxon>
        <taxon>Lactobacillales</taxon>
        <taxon>Lactobacillaceae</taxon>
        <taxon>Liquorilactobacillus</taxon>
    </lineage>
</organism>
<dbReference type="RefSeq" id="WP_003691022.1">
    <property type="nucleotide sequence ID" value="NZ_AKKT01000168.1"/>
</dbReference>
<accession>J0L3L5</accession>
<sequence length="104" mass="12801">MLSPKKQADIINERAEKYFIPNIRARYQINIVNDRFDSRYNFFFLKGKPNHFTRSLPLRTLQNEEYDIEYLEAIYRELKKQTNFTIMFICFNGQRWHSNDREIK</sequence>
<proteinExistence type="predicted"/>